<dbReference type="InterPro" id="IPR003594">
    <property type="entry name" value="HATPase_dom"/>
</dbReference>
<keyword evidence="1" id="KW-0808">Transferase</keyword>
<accession>A0A6B1DPS1</accession>
<proteinExistence type="predicted"/>
<feature type="domain" description="Histidine kinase/HSP90-like ATPase" evidence="2">
    <location>
        <begin position="16"/>
        <end position="135"/>
    </location>
</feature>
<keyword evidence="3" id="KW-0067">ATP-binding</keyword>
<dbReference type="Pfam" id="PF13581">
    <property type="entry name" value="HATPase_c_2"/>
    <property type="match status" value="1"/>
</dbReference>
<organism evidence="3">
    <name type="scientific">Caldilineaceae bacterium SB0662_bin_9</name>
    <dbReference type="NCBI Taxonomy" id="2605258"/>
    <lineage>
        <taxon>Bacteria</taxon>
        <taxon>Bacillati</taxon>
        <taxon>Chloroflexota</taxon>
        <taxon>Caldilineae</taxon>
        <taxon>Caldilineales</taxon>
        <taxon>Caldilineaceae</taxon>
    </lineage>
</organism>
<evidence type="ECO:0000256" key="1">
    <source>
        <dbReference type="ARBA" id="ARBA00022527"/>
    </source>
</evidence>
<dbReference type="GO" id="GO:0004674">
    <property type="term" value="F:protein serine/threonine kinase activity"/>
    <property type="evidence" value="ECO:0007669"/>
    <property type="project" value="UniProtKB-KW"/>
</dbReference>
<comment type="caution">
    <text evidence="3">The sequence shown here is derived from an EMBL/GenBank/DDBJ whole genome shotgun (WGS) entry which is preliminary data.</text>
</comment>
<protein>
    <submittedName>
        <fullName evidence="3">ATP-binding protein</fullName>
    </submittedName>
</protein>
<dbReference type="Gene3D" id="3.30.565.10">
    <property type="entry name" value="Histidine kinase-like ATPase, C-terminal domain"/>
    <property type="match status" value="1"/>
</dbReference>
<name>A0A6B1DPS1_9CHLR</name>
<evidence type="ECO:0000313" key="3">
    <source>
        <dbReference type="EMBL" id="MYD89428.1"/>
    </source>
</evidence>
<keyword evidence="1" id="KW-0723">Serine/threonine-protein kinase</keyword>
<dbReference type="InterPro" id="IPR050267">
    <property type="entry name" value="Anti-sigma-factor_SerPK"/>
</dbReference>
<dbReference type="EMBL" id="VXPY01000020">
    <property type="protein sequence ID" value="MYD89428.1"/>
    <property type="molecule type" value="Genomic_DNA"/>
</dbReference>
<dbReference type="PANTHER" id="PTHR35526">
    <property type="entry name" value="ANTI-SIGMA-F FACTOR RSBW-RELATED"/>
    <property type="match status" value="1"/>
</dbReference>
<dbReference type="GO" id="GO:0005524">
    <property type="term" value="F:ATP binding"/>
    <property type="evidence" value="ECO:0007669"/>
    <property type="project" value="UniProtKB-KW"/>
</dbReference>
<evidence type="ECO:0000259" key="2">
    <source>
        <dbReference type="Pfam" id="PF13581"/>
    </source>
</evidence>
<dbReference type="AlphaFoldDB" id="A0A6B1DPS1"/>
<keyword evidence="3" id="KW-0547">Nucleotide-binding</keyword>
<reference evidence="3" key="1">
    <citation type="submission" date="2019-09" db="EMBL/GenBank/DDBJ databases">
        <title>Characterisation of the sponge microbiome using genome-centric metagenomics.</title>
        <authorList>
            <person name="Engelberts J.P."/>
            <person name="Robbins S.J."/>
            <person name="De Goeij J.M."/>
            <person name="Aranda M."/>
            <person name="Bell S.C."/>
            <person name="Webster N.S."/>
        </authorList>
    </citation>
    <scope>NUCLEOTIDE SEQUENCE</scope>
    <source>
        <strain evidence="3">SB0662_bin_9</strain>
    </source>
</reference>
<keyword evidence="1" id="KW-0418">Kinase</keyword>
<dbReference type="InterPro" id="IPR036890">
    <property type="entry name" value="HATPase_C_sf"/>
</dbReference>
<sequence length="139" mass="15230">MSATRSIHIDLGAPELPRLAAAVEEMAEIEGWMPDLAFQIQLALDEIGDNLVEHRAQAQSTYMKVTLDSQDQAVTVEVVDDGIAFDPTADAPAADVTSALEDRPIGGLGLHLIRTLMNKVDYRREDGRNILTLVKHRTP</sequence>
<gene>
    <name evidence="3" type="ORF">F4Y08_03680</name>
</gene>
<dbReference type="SUPFAM" id="SSF55874">
    <property type="entry name" value="ATPase domain of HSP90 chaperone/DNA topoisomerase II/histidine kinase"/>
    <property type="match status" value="1"/>
</dbReference>
<dbReference type="CDD" id="cd16936">
    <property type="entry name" value="HATPase_RsbW-like"/>
    <property type="match status" value="1"/>
</dbReference>